<dbReference type="AlphaFoldDB" id="A0AAD6XXE1"/>
<proteinExistence type="predicted"/>
<dbReference type="Proteomes" id="UP001219525">
    <property type="component" value="Unassembled WGS sequence"/>
</dbReference>
<reference evidence="2" key="1">
    <citation type="submission" date="2023-03" db="EMBL/GenBank/DDBJ databases">
        <title>Massive genome expansion in bonnet fungi (Mycena s.s.) driven by repeated elements and novel gene families across ecological guilds.</title>
        <authorList>
            <consortium name="Lawrence Berkeley National Laboratory"/>
            <person name="Harder C.B."/>
            <person name="Miyauchi S."/>
            <person name="Viragh M."/>
            <person name="Kuo A."/>
            <person name="Thoen E."/>
            <person name="Andreopoulos B."/>
            <person name="Lu D."/>
            <person name="Skrede I."/>
            <person name="Drula E."/>
            <person name="Henrissat B."/>
            <person name="Morin E."/>
            <person name="Kohler A."/>
            <person name="Barry K."/>
            <person name="LaButti K."/>
            <person name="Morin E."/>
            <person name="Salamov A."/>
            <person name="Lipzen A."/>
            <person name="Mereny Z."/>
            <person name="Hegedus B."/>
            <person name="Baldrian P."/>
            <person name="Stursova M."/>
            <person name="Weitz H."/>
            <person name="Taylor A."/>
            <person name="Grigoriev I.V."/>
            <person name="Nagy L.G."/>
            <person name="Martin F."/>
            <person name="Kauserud H."/>
        </authorList>
    </citation>
    <scope>NUCLEOTIDE SEQUENCE</scope>
    <source>
        <strain evidence="2">9144</strain>
    </source>
</reference>
<evidence type="ECO:0000313" key="3">
    <source>
        <dbReference type="Proteomes" id="UP001219525"/>
    </source>
</evidence>
<feature type="region of interest" description="Disordered" evidence="1">
    <location>
        <begin position="132"/>
        <end position="151"/>
    </location>
</feature>
<accession>A0AAD6XXE1</accession>
<sequence>MRPCAACVFAPWPLPTPKAAADALGLDLAALGDMGHGTLLATFSGTDLVAFVAALRCLTDGRLTSLPLPLPLPPPPPPKVKAREVISGDDDAALYDGEPRPGQAASARPNARAAVRLRCSPIFTAGAAELARKSDETRRMRRPVAPPLPPTLAVSPWPLASRIAPFSPPPGLLAGAVLMRSAARVRPSGAGG</sequence>
<dbReference type="EMBL" id="JARJCW010000132">
    <property type="protein sequence ID" value="KAJ7191491.1"/>
    <property type="molecule type" value="Genomic_DNA"/>
</dbReference>
<gene>
    <name evidence="2" type="ORF">GGX14DRAFT_481423</name>
</gene>
<evidence type="ECO:0000256" key="1">
    <source>
        <dbReference type="SAM" id="MobiDB-lite"/>
    </source>
</evidence>
<name>A0AAD6XXE1_9AGAR</name>
<keyword evidence="3" id="KW-1185">Reference proteome</keyword>
<protein>
    <submittedName>
        <fullName evidence="2">Uncharacterized protein</fullName>
    </submittedName>
</protein>
<evidence type="ECO:0000313" key="2">
    <source>
        <dbReference type="EMBL" id="KAJ7191491.1"/>
    </source>
</evidence>
<organism evidence="2 3">
    <name type="scientific">Mycena pura</name>
    <dbReference type="NCBI Taxonomy" id="153505"/>
    <lineage>
        <taxon>Eukaryota</taxon>
        <taxon>Fungi</taxon>
        <taxon>Dikarya</taxon>
        <taxon>Basidiomycota</taxon>
        <taxon>Agaricomycotina</taxon>
        <taxon>Agaricomycetes</taxon>
        <taxon>Agaricomycetidae</taxon>
        <taxon>Agaricales</taxon>
        <taxon>Marasmiineae</taxon>
        <taxon>Mycenaceae</taxon>
        <taxon>Mycena</taxon>
    </lineage>
</organism>
<comment type="caution">
    <text evidence="2">The sequence shown here is derived from an EMBL/GenBank/DDBJ whole genome shotgun (WGS) entry which is preliminary data.</text>
</comment>